<keyword evidence="2" id="KW-1185">Reference proteome</keyword>
<evidence type="ECO:0000313" key="1">
    <source>
        <dbReference type="EMBL" id="RNA02799.1"/>
    </source>
</evidence>
<comment type="caution">
    <text evidence="1">The sequence shown here is derived from an EMBL/GenBank/DDBJ whole genome shotgun (WGS) entry which is preliminary data.</text>
</comment>
<accession>A0A3M7PV31</accession>
<reference evidence="1 2" key="1">
    <citation type="journal article" date="2018" name="Sci. Rep.">
        <title>Genomic signatures of local adaptation to the degree of environmental predictability in rotifers.</title>
        <authorList>
            <person name="Franch-Gras L."/>
            <person name="Hahn C."/>
            <person name="Garcia-Roger E.M."/>
            <person name="Carmona M.J."/>
            <person name="Serra M."/>
            <person name="Gomez A."/>
        </authorList>
    </citation>
    <scope>NUCLEOTIDE SEQUENCE [LARGE SCALE GENOMIC DNA]</scope>
    <source>
        <strain evidence="1">HYR1</strain>
    </source>
</reference>
<sequence>MTIRRINFLERIKAAYIIMNNNRLQWIDFSTFFRILRQYGWNSFIKDYRQKIEKINIKNFASFKFYYFKSNENLICAKEKASTNLKIPERPKISKKSKFFRAPRPCPSPEFHFDDG</sequence>
<proteinExistence type="predicted"/>
<organism evidence="1 2">
    <name type="scientific">Brachionus plicatilis</name>
    <name type="common">Marine rotifer</name>
    <name type="synonym">Brachionus muelleri</name>
    <dbReference type="NCBI Taxonomy" id="10195"/>
    <lineage>
        <taxon>Eukaryota</taxon>
        <taxon>Metazoa</taxon>
        <taxon>Spiralia</taxon>
        <taxon>Gnathifera</taxon>
        <taxon>Rotifera</taxon>
        <taxon>Eurotatoria</taxon>
        <taxon>Monogononta</taxon>
        <taxon>Pseudotrocha</taxon>
        <taxon>Ploima</taxon>
        <taxon>Brachionidae</taxon>
        <taxon>Brachionus</taxon>
    </lineage>
</organism>
<dbReference type="EMBL" id="REGN01008750">
    <property type="protein sequence ID" value="RNA02799.1"/>
    <property type="molecule type" value="Genomic_DNA"/>
</dbReference>
<dbReference type="Proteomes" id="UP000276133">
    <property type="component" value="Unassembled WGS sequence"/>
</dbReference>
<evidence type="ECO:0000313" key="2">
    <source>
        <dbReference type="Proteomes" id="UP000276133"/>
    </source>
</evidence>
<gene>
    <name evidence="1" type="ORF">BpHYR1_001432</name>
</gene>
<protein>
    <submittedName>
        <fullName evidence="1">Uncharacterized protein</fullName>
    </submittedName>
</protein>
<name>A0A3M7PV31_BRAPC</name>
<dbReference type="AlphaFoldDB" id="A0A3M7PV31"/>